<evidence type="ECO:0000256" key="3">
    <source>
        <dbReference type="ARBA" id="ARBA00023237"/>
    </source>
</evidence>
<dbReference type="AlphaFoldDB" id="A0A7Y4L8X4"/>
<evidence type="ECO:0000313" key="7">
    <source>
        <dbReference type="Proteomes" id="UP000541421"/>
    </source>
</evidence>
<feature type="domain" description="Outer membrane protein assembly factor BamE" evidence="5">
    <location>
        <begin position="54"/>
        <end position="122"/>
    </location>
</feature>
<dbReference type="PROSITE" id="PS51257">
    <property type="entry name" value="PROKAR_LIPOPROTEIN"/>
    <property type="match status" value="1"/>
</dbReference>
<comment type="caution">
    <text evidence="6">The sequence shown here is derived from an EMBL/GenBank/DDBJ whole genome shotgun (WGS) entry which is preliminary data.</text>
</comment>
<keyword evidence="2" id="KW-0472">Membrane</keyword>
<dbReference type="PANTHER" id="PTHR37482:SF1">
    <property type="entry name" value="OUTER MEMBRANE PROTEIN ASSEMBLY FACTOR BAME"/>
    <property type="match status" value="1"/>
</dbReference>
<feature type="chain" id="PRO_5030704577" evidence="4">
    <location>
        <begin position="20"/>
        <end position="144"/>
    </location>
</feature>
<proteinExistence type="predicted"/>
<accession>A0A7Y4L8X4</accession>
<dbReference type="EMBL" id="JABGBO010000003">
    <property type="protein sequence ID" value="NOL49145.1"/>
    <property type="molecule type" value="Genomic_DNA"/>
</dbReference>
<evidence type="ECO:0000256" key="4">
    <source>
        <dbReference type="SAM" id="SignalP"/>
    </source>
</evidence>
<dbReference type="InterPro" id="IPR037873">
    <property type="entry name" value="BamE-like"/>
</dbReference>
<dbReference type="Pfam" id="PF04355">
    <property type="entry name" value="BamE"/>
    <property type="match status" value="1"/>
</dbReference>
<reference evidence="6 7" key="1">
    <citation type="submission" date="2020-05" db="EMBL/GenBank/DDBJ databases">
        <authorList>
            <person name="Niu N."/>
        </authorList>
    </citation>
    <scope>NUCLEOTIDE SEQUENCE [LARGE SCALE GENOMIC DNA]</scope>
    <source>
        <strain evidence="6 7">LMG10982</strain>
    </source>
</reference>
<protein>
    <submittedName>
        <fullName evidence="6">Outer membrane protein assembly factor BamE</fullName>
    </submittedName>
</protein>
<evidence type="ECO:0000256" key="1">
    <source>
        <dbReference type="ARBA" id="ARBA00022729"/>
    </source>
</evidence>
<name>A0A7Y4L8X4_9BURK</name>
<gene>
    <name evidence="6" type="ORF">HKX40_03170</name>
</gene>
<sequence length="144" mass="16003">MTKNLVKLLLLSTTALSLAACGNLSKISADGTTDNPVFPNPSDAQFSAKGKYPGSWVQKEDVALITVGMTKDQVYSILGRPHFAEGFFDVREWDYVLNYQENGEHKVCQYKLLFNKDMLVSQQLWKPADCSLRADLAAPSNNKN</sequence>
<dbReference type="GO" id="GO:0030674">
    <property type="term" value="F:protein-macromolecule adaptor activity"/>
    <property type="evidence" value="ECO:0007669"/>
    <property type="project" value="TreeGrafter"/>
</dbReference>
<evidence type="ECO:0000256" key="2">
    <source>
        <dbReference type="ARBA" id="ARBA00023136"/>
    </source>
</evidence>
<dbReference type="InterPro" id="IPR007450">
    <property type="entry name" value="BamE_dom"/>
</dbReference>
<evidence type="ECO:0000313" key="6">
    <source>
        <dbReference type="EMBL" id="NOL49145.1"/>
    </source>
</evidence>
<dbReference type="GO" id="GO:0051205">
    <property type="term" value="P:protein insertion into membrane"/>
    <property type="evidence" value="ECO:0007669"/>
    <property type="project" value="TreeGrafter"/>
</dbReference>
<dbReference type="Proteomes" id="UP000541421">
    <property type="component" value="Unassembled WGS sequence"/>
</dbReference>
<dbReference type="PANTHER" id="PTHR37482">
    <property type="entry name" value="OUTER MEMBRANE PROTEIN ASSEMBLY FACTOR BAME"/>
    <property type="match status" value="1"/>
</dbReference>
<feature type="signal peptide" evidence="4">
    <location>
        <begin position="1"/>
        <end position="19"/>
    </location>
</feature>
<dbReference type="RefSeq" id="WP_171588123.1">
    <property type="nucleotide sequence ID" value="NZ_JABGBO010000003.1"/>
</dbReference>
<dbReference type="GO" id="GO:0043165">
    <property type="term" value="P:Gram-negative-bacterium-type cell outer membrane assembly"/>
    <property type="evidence" value="ECO:0007669"/>
    <property type="project" value="TreeGrafter"/>
</dbReference>
<keyword evidence="3" id="KW-0998">Cell outer membrane</keyword>
<evidence type="ECO:0000259" key="5">
    <source>
        <dbReference type="Pfam" id="PF04355"/>
    </source>
</evidence>
<keyword evidence="1 4" id="KW-0732">Signal</keyword>
<organism evidence="6 7">
    <name type="scientific">Pelistega europaea</name>
    <dbReference type="NCBI Taxonomy" id="106147"/>
    <lineage>
        <taxon>Bacteria</taxon>
        <taxon>Pseudomonadati</taxon>
        <taxon>Pseudomonadota</taxon>
        <taxon>Betaproteobacteria</taxon>
        <taxon>Burkholderiales</taxon>
        <taxon>Alcaligenaceae</taxon>
        <taxon>Pelistega</taxon>
    </lineage>
</organism>
<dbReference type="Gene3D" id="3.30.1450.10">
    <property type="match status" value="1"/>
</dbReference>
<dbReference type="InterPro" id="IPR026592">
    <property type="entry name" value="BamE"/>
</dbReference>
<keyword evidence="7" id="KW-1185">Reference proteome</keyword>
<dbReference type="GO" id="GO:1990063">
    <property type="term" value="C:Bam protein complex"/>
    <property type="evidence" value="ECO:0007669"/>
    <property type="project" value="TreeGrafter"/>
</dbReference>